<dbReference type="EMBL" id="FWXH01000009">
    <property type="protein sequence ID" value="SMC25447.1"/>
    <property type="molecule type" value="Genomic_DNA"/>
</dbReference>
<feature type="domain" description="N-acetyltransferase" evidence="4">
    <location>
        <begin position="140"/>
        <end position="309"/>
    </location>
</feature>
<dbReference type="OrthoDB" id="9801656at2"/>
<name>A0A1W1XNK0_9CLOT</name>
<dbReference type="STRING" id="1121291.SAMN02745134_02448"/>
<dbReference type="Pfam" id="PF13302">
    <property type="entry name" value="Acetyltransf_3"/>
    <property type="match status" value="1"/>
</dbReference>
<dbReference type="SUPFAM" id="SSF55729">
    <property type="entry name" value="Acyl-CoA N-acyltransferases (Nat)"/>
    <property type="match status" value="1"/>
</dbReference>
<evidence type="ECO:0000256" key="3">
    <source>
        <dbReference type="ARBA" id="ARBA00038502"/>
    </source>
</evidence>
<accession>A0A1W1XNK0</accession>
<evidence type="ECO:0000313" key="5">
    <source>
        <dbReference type="EMBL" id="SMC25447.1"/>
    </source>
</evidence>
<keyword evidence="2" id="KW-0012">Acyltransferase</keyword>
<reference evidence="5 6" key="1">
    <citation type="submission" date="2017-04" db="EMBL/GenBank/DDBJ databases">
        <authorList>
            <person name="Afonso C.L."/>
            <person name="Miller P.J."/>
            <person name="Scott M.A."/>
            <person name="Spackman E."/>
            <person name="Goraichik I."/>
            <person name="Dimitrov K.M."/>
            <person name="Suarez D.L."/>
            <person name="Swayne D.E."/>
        </authorList>
    </citation>
    <scope>NUCLEOTIDE SEQUENCE [LARGE SCALE GENOMIC DNA]</scope>
    <source>
        <strain evidence="5 6">DSM 12555</strain>
    </source>
</reference>
<evidence type="ECO:0000259" key="4">
    <source>
        <dbReference type="PROSITE" id="PS51186"/>
    </source>
</evidence>
<evidence type="ECO:0000256" key="2">
    <source>
        <dbReference type="ARBA" id="ARBA00023315"/>
    </source>
</evidence>
<sequence>MIKGDFVAFEAVKSERGYIIKDESNMDIGKIQIVEYSKENRNCTFRLCIYKNDSEYIRDIIKSFIEMLFMNEDLYKINILVKEDRELQPFFDLNFHIEGVLTNNTMDASKYYNEILFGIDYDIYTNLKTISLLRLDGKNINLRILTANDANKLLNYYKDNKKHLENFEELRDETFYTIEKQKLIIRQQYVQLLNGNNIFFGIFKDENIIGIIQLYNIVWGIFKSATIGYSIDEKQQGKGYMKEAVNLILKYAFQTLKLHRVQAGTLVDNLKSKSVLKACGFKEIGISEKYLFINGSWQDHCIFYKLNMDL</sequence>
<dbReference type="Proteomes" id="UP000192468">
    <property type="component" value="Unassembled WGS sequence"/>
</dbReference>
<dbReference type="AlphaFoldDB" id="A0A1W1XNK0"/>
<dbReference type="InterPro" id="IPR016181">
    <property type="entry name" value="Acyl_CoA_acyltransferase"/>
</dbReference>
<proteinExistence type="inferred from homology"/>
<organism evidence="5 6">
    <name type="scientific">Clostridium acidisoli DSM 12555</name>
    <dbReference type="NCBI Taxonomy" id="1121291"/>
    <lineage>
        <taxon>Bacteria</taxon>
        <taxon>Bacillati</taxon>
        <taxon>Bacillota</taxon>
        <taxon>Clostridia</taxon>
        <taxon>Eubacteriales</taxon>
        <taxon>Clostridiaceae</taxon>
        <taxon>Clostridium</taxon>
    </lineage>
</organism>
<dbReference type="PANTHER" id="PTHR43792:SF8">
    <property type="entry name" value="[RIBOSOMAL PROTEIN US5]-ALANINE N-ACETYLTRANSFERASE"/>
    <property type="match status" value="1"/>
</dbReference>
<dbReference type="Gene3D" id="3.40.630.30">
    <property type="match status" value="2"/>
</dbReference>
<evidence type="ECO:0000256" key="1">
    <source>
        <dbReference type="ARBA" id="ARBA00022679"/>
    </source>
</evidence>
<dbReference type="PANTHER" id="PTHR43792">
    <property type="entry name" value="GNAT FAMILY, PUTATIVE (AFU_ORTHOLOGUE AFUA_3G00765)-RELATED-RELATED"/>
    <property type="match status" value="1"/>
</dbReference>
<comment type="similarity">
    <text evidence="3">Belongs to the acetyltransferase family. RimJ subfamily.</text>
</comment>
<evidence type="ECO:0000313" key="6">
    <source>
        <dbReference type="Proteomes" id="UP000192468"/>
    </source>
</evidence>
<dbReference type="GO" id="GO:0005737">
    <property type="term" value="C:cytoplasm"/>
    <property type="evidence" value="ECO:0007669"/>
    <property type="project" value="TreeGrafter"/>
</dbReference>
<keyword evidence="6" id="KW-1185">Reference proteome</keyword>
<keyword evidence="1 5" id="KW-0808">Transferase</keyword>
<protein>
    <submittedName>
        <fullName evidence="5">Ribosomal-protein-alanine N-acetyltransferase</fullName>
    </submittedName>
</protein>
<dbReference type="PROSITE" id="PS51186">
    <property type="entry name" value="GNAT"/>
    <property type="match status" value="1"/>
</dbReference>
<gene>
    <name evidence="5" type="ORF">SAMN02745134_02448</name>
</gene>
<dbReference type="RefSeq" id="WP_084116275.1">
    <property type="nucleotide sequence ID" value="NZ_FWXH01000009.1"/>
</dbReference>
<dbReference type="InterPro" id="IPR000182">
    <property type="entry name" value="GNAT_dom"/>
</dbReference>
<dbReference type="GO" id="GO:0008999">
    <property type="term" value="F:protein-N-terminal-alanine acetyltransferase activity"/>
    <property type="evidence" value="ECO:0007669"/>
    <property type="project" value="TreeGrafter"/>
</dbReference>
<dbReference type="InterPro" id="IPR051531">
    <property type="entry name" value="N-acetyltransferase"/>
</dbReference>